<dbReference type="PANTHER" id="PTHR43309:SF3">
    <property type="entry name" value="5-OXOPROLINASE SUBUNIT C"/>
    <property type="match status" value="1"/>
</dbReference>
<evidence type="ECO:0000256" key="1">
    <source>
        <dbReference type="ARBA" id="ARBA00022741"/>
    </source>
</evidence>
<dbReference type="GO" id="GO:0004039">
    <property type="term" value="F:allophanate hydrolase activity"/>
    <property type="evidence" value="ECO:0007669"/>
    <property type="project" value="UniProtKB-EC"/>
</dbReference>
<dbReference type="SUPFAM" id="SSF50891">
    <property type="entry name" value="Cyclophilin-like"/>
    <property type="match status" value="2"/>
</dbReference>
<evidence type="ECO:0000259" key="5">
    <source>
        <dbReference type="SMART" id="SM00797"/>
    </source>
</evidence>
<evidence type="ECO:0000256" key="3">
    <source>
        <dbReference type="ARBA" id="ARBA00022840"/>
    </source>
</evidence>
<evidence type="ECO:0000313" key="6">
    <source>
        <dbReference type="EMBL" id="KFI52446.1"/>
    </source>
</evidence>
<organism evidence="6 7">
    <name type="scientific">Bifidobacterium biavatii DSM 23969</name>
    <dbReference type="NCBI Taxonomy" id="1437608"/>
    <lineage>
        <taxon>Bacteria</taxon>
        <taxon>Bacillati</taxon>
        <taxon>Actinomycetota</taxon>
        <taxon>Actinomycetes</taxon>
        <taxon>Bifidobacteriales</taxon>
        <taxon>Bifidobacteriaceae</taxon>
        <taxon>Bifidobacterium</taxon>
    </lineage>
</organism>
<dbReference type="InterPro" id="IPR003778">
    <property type="entry name" value="CT_A_B"/>
</dbReference>
<evidence type="ECO:0000256" key="2">
    <source>
        <dbReference type="ARBA" id="ARBA00022801"/>
    </source>
</evidence>
<reference evidence="6 7" key="1">
    <citation type="submission" date="2014-03" db="EMBL/GenBank/DDBJ databases">
        <title>Genomics of Bifidobacteria.</title>
        <authorList>
            <person name="Ventura M."/>
            <person name="Milani C."/>
            <person name="Lugli G.A."/>
        </authorList>
    </citation>
    <scope>NUCLEOTIDE SEQUENCE [LARGE SCALE GENOMIC DNA]</scope>
    <source>
        <strain evidence="6 7">DSM 23969</strain>
    </source>
</reference>
<dbReference type="PANTHER" id="PTHR43309">
    <property type="entry name" value="5-OXOPROLINASE SUBUNIT C"/>
    <property type="match status" value="1"/>
</dbReference>
<gene>
    <name evidence="6" type="ORF">BBIA_0869</name>
</gene>
<comment type="caution">
    <text evidence="6">The sequence shown here is derived from an EMBL/GenBank/DDBJ whole genome shotgun (WGS) entry which is preliminary data.</text>
</comment>
<dbReference type="Pfam" id="PF02682">
    <property type="entry name" value="CT_C_D"/>
    <property type="match status" value="1"/>
</dbReference>
<keyword evidence="1" id="KW-0547">Nucleotide-binding</keyword>
<dbReference type="Pfam" id="PF02626">
    <property type="entry name" value="CT_A_B"/>
    <property type="match status" value="2"/>
</dbReference>
<dbReference type="InterPro" id="IPR052708">
    <property type="entry name" value="PxpC"/>
</dbReference>
<keyword evidence="3" id="KW-0067">ATP-binding</keyword>
<dbReference type="SUPFAM" id="SSF160467">
    <property type="entry name" value="PH0987 N-terminal domain-like"/>
    <property type="match status" value="1"/>
</dbReference>
<protein>
    <submittedName>
        <fullName evidence="6">Biotin carboxyl carrier protein</fullName>
        <ecNumber evidence="6">3.5.1.54</ecNumber>
        <ecNumber evidence="6">6.3.4.6</ecNumber>
    </submittedName>
</protein>
<accession>A0A087A0Z6</accession>
<dbReference type="GO" id="GO:0004847">
    <property type="term" value="F:urea carboxylase activity"/>
    <property type="evidence" value="ECO:0007669"/>
    <property type="project" value="UniProtKB-EC"/>
</dbReference>
<name>A0A087A0Z6_9BIFI</name>
<evidence type="ECO:0000313" key="7">
    <source>
        <dbReference type="Proteomes" id="UP000029108"/>
    </source>
</evidence>
<feature type="domain" description="Carboxyltransferase" evidence="4">
    <location>
        <begin position="1"/>
        <end position="217"/>
    </location>
</feature>
<dbReference type="EC" id="3.5.1.54" evidence="6"/>
<keyword evidence="7" id="KW-1185">Reference proteome</keyword>
<dbReference type="Gene3D" id="3.30.1360.40">
    <property type="match status" value="2"/>
</dbReference>
<dbReference type="GO" id="GO:0005524">
    <property type="term" value="F:ATP binding"/>
    <property type="evidence" value="ECO:0007669"/>
    <property type="project" value="UniProtKB-KW"/>
</dbReference>
<sequence length="657" mass="68202">MRFLPMGRAALLVELDGLDAAMSLYAAIETRRAAAETETVPAGTVPAGDLVDGGADDPFAGVTEVVPAARTVLVRFDPLFTDRDELAETLRGLDVNGHVEHRAKTVTVPVAYDGEDLDAVADLLGLSSQEIVARHSGHAWTAAFGGFAPGFTYLTGGDPIFDVPRRKNPRLAVPAGAVGLAGTFSGVYPRPSSGGWQLIGTTDVPMWDDRRNPPALIQPGDTVRFEPVRAQVTANGSVDTVCDDTVAADASQCETSRETHDAGAESVRDHGRLAVAVTDSNHAGNDASESAVPAADLTIDDPGMFAAFEDDGRRAATMGVTGSGAADPGTFHLANALVGNPAGTPAIETAGGGLRLTAHRTLVLAVTGAPADVTVDGTHGITHIARQEAFLMQPGERLELSFPEQGFRNYIAVQGGFDAPRVLGSASADTLSGLGPAALKPNTPLAVVATATNVPQAPSDGTLPLDKQQSCLQAMCEPTGEPTSCGRSPSKVAGRAVGGADWGREQPACLGAVSSPVPTVGQPQPWPSDLPATGTTTTLDVTLGPRDDWFTAQGITDFLDQEWTVTPQSNRVGLRLHGGRALERRDARELASEGMIPGAIEIPSNGQPVLFLRDQPVTGGYPVIAVLTKSALALAGQLPPGARVRFHINNHGKESSC</sequence>
<dbReference type="SMART" id="SM00796">
    <property type="entry name" value="AHS1"/>
    <property type="match status" value="1"/>
</dbReference>
<dbReference type="InterPro" id="IPR029000">
    <property type="entry name" value="Cyclophilin-like_dom_sf"/>
</dbReference>
<dbReference type="STRING" id="1437608.GCA_000771645_01513"/>
<dbReference type="SMART" id="SM00797">
    <property type="entry name" value="AHS2"/>
    <property type="match status" value="1"/>
</dbReference>
<dbReference type="EC" id="6.3.4.6" evidence="6"/>
<dbReference type="eggNOG" id="COG2049">
    <property type="taxonomic scope" value="Bacteria"/>
</dbReference>
<dbReference type="InterPro" id="IPR003833">
    <property type="entry name" value="CT_C_D"/>
</dbReference>
<proteinExistence type="predicted"/>
<dbReference type="EMBL" id="JGYN01000005">
    <property type="protein sequence ID" value="KFI52446.1"/>
    <property type="molecule type" value="Genomic_DNA"/>
</dbReference>
<feature type="domain" description="Carboxyltransferase" evidence="5">
    <location>
        <begin position="317"/>
        <end position="657"/>
    </location>
</feature>
<dbReference type="eggNOG" id="COG1984">
    <property type="taxonomic scope" value="Bacteria"/>
</dbReference>
<evidence type="ECO:0000259" key="4">
    <source>
        <dbReference type="SMART" id="SM00796"/>
    </source>
</evidence>
<dbReference type="Proteomes" id="UP000029108">
    <property type="component" value="Unassembled WGS sequence"/>
</dbReference>
<keyword evidence="6" id="KW-0436">Ligase</keyword>
<keyword evidence="2 6" id="KW-0378">Hydrolase</keyword>
<dbReference type="Gene3D" id="2.40.100.10">
    <property type="entry name" value="Cyclophilin-like"/>
    <property type="match status" value="2"/>
</dbReference>
<dbReference type="AlphaFoldDB" id="A0A087A0Z6"/>